<dbReference type="Proteomes" id="UP000215902">
    <property type="component" value="Unassembled WGS sequence"/>
</dbReference>
<evidence type="ECO:0000256" key="1">
    <source>
        <dbReference type="ARBA" id="ARBA00006235"/>
    </source>
</evidence>
<proteinExistence type="inferred from homology"/>
<dbReference type="Gene3D" id="3.40.50.300">
    <property type="entry name" value="P-loop containing nucleotide triphosphate hydrolases"/>
    <property type="match status" value="1"/>
</dbReference>
<evidence type="ECO:0000259" key="3">
    <source>
        <dbReference type="Pfam" id="PF21376"/>
    </source>
</evidence>
<dbReference type="Pfam" id="PF21376">
    <property type="entry name" value="TOR1A_C"/>
    <property type="match status" value="1"/>
</dbReference>
<dbReference type="InterPro" id="IPR049337">
    <property type="entry name" value="TOR1A_C"/>
</dbReference>
<gene>
    <name evidence="4" type="ORF">BOX15_Mlig030534g1</name>
</gene>
<dbReference type="AlphaFoldDB" id="A0A267GH09"/>
<dbReference type="Pfam" id="PF06309">
    <property type="entry name" value="Torsin"/>
    <property type="match status" value="1"/>
</dbReference>
<feature type="domain" description="Torsin-1A C-terminal" evidence="3">
    <location>
        <begin position="202"/>
        <end position="263"/>
    </location>
</feature>
<accession>A0A267GH09</accession>
<dbReference type="GO" id="GO:0071218">
    <property type="term" value="P:cellular response to misfolded protein"/>
    <property type="evidence" value="ECO:0007669"/>
    <property type="project" value="TreeGrafter"/>
</dbReference>
<dbReference type="PANTHER" id="PTHR10760:SF2">
    <property type="entry name" value="LD13476P-RELATED"/>
    <property type="match status" value="1"/>
</dbReference>
<comment type="similarity">
    <text evidence="1">Belongs to the ClpA/ClpB family. Torsin subfamily.</text>
</comment>
<dbReference type="GO" id="GO:0005737">
    <property type="term" value="C:cytoplasm"/>
    <property type="evidence" value="ECO:0007669"/>
    <property type="project" value="UniProtKB-ARBA"/>
</dbReference>
<dbReference type="PANTHER" id="PTHR10760">
    <property type="entry name" value="TORSIN"/>
    <property type="match status" value="1"/>
</dbReference>
<dbReference type="InterPro" id="IPR010448">
    <property type="entry name" value="Torsin"/>
</dbReference>
<dbReference type="InterPro" id="IPR001270">
    <property type="entry name" value="ClpA/B"/>
</dbReference>
<feature type="region of interest" description="Disordered" evidence="2">
    <location>
        <begin position="269"/>
        <end position="292"/>
    </location>
</feature>
<feature type="non-terminal residue" evidence="4">
    <location>
        <position position="1"/>
    </location>
</feature>
<evidence type="ECO:0000313" key="4">
    <source>
        <dbReference type="EMBL" id="PAA85321.1"/>
    </source>
</evidence>
<dbReference type="PRINTS" id="PR00300">
    <property type="entry name" value="CLPPROTEASEA"/>
</dbReference>
<name>A0A267GH09_9PLAT</name>
<keyword evidence="5" id="KW-1185">Reference proteome</keyword>
<dbReference type="STRING" id="282301.A0A267GH09"/>
<sequence length="292" mass="34059">GQPLTGLAEAIQQHWNDSQAAKALVISMHGPTGTGKNYVCQIMANHLYKEGTRSQFYHLYPATLHFHQSSQLLNYMNRLHSWIRGNVTRCPRSVFVFDEVDKMPFRLLDSLQPLLDYHETDQVFHALDFRSAIFIFLFNEGSSAIEKHMLEQKRLNRNRSDAYSSFSLKNQLIKYLHTQSSARDSAVFQQNLVSHYVPFLPLEREHVTGCIEDYMRASQPKYLAAQRRQLFIDRVLKQLRFKPENERFFSESGCKMVISKAQFVQSMLEDEADREKRGDVDMSRTKSKRKTI</sequence>
<dbReference type="GO" id="GO:0016887">
    <property type="term" value="F:ATP hydrolysis activity"/>
    <property type="evidence" value="ECO:0007669"/>
    <property type="project" value="InterPro"/>
</dbReference>
<feature type="compositionally biased region" description="Basic and acidic residues" evidence="2">
    <location>
        <begin position="273"/>
        <end position="284"/>
    </location>
</feature>
<dbReference type="EMBL" id="NIVC01000337">
    <property type="protein sequence ID" value="PAA85321.1"/>
    <property type="molecule type" value="Genomic_DNA"/>
</dbReference>
<protein>
    <recommendedName>
        <fullName evidence="3">Torsin-1A C-terminal domain-containing protein</fullName>
    </recommendedName>
</protein>
<dbReference type="InterPro" id="IPR027417">
    <property type="entry name" value="P-loop_NTPase"/>
</dbReference>
<dbReference type="GO" id="GO:0005524">
    <property type="term" value="F:ATP binding"/>
    <property type="evidence" value="ECO:0007669"/>
    <property type="project" value="InterPro"/>
</dbReference>
<dbReference type="OrthoDB" id="19623at2759"/>
<evidence type="ECO:0000313" key="5">
    <source>
        <dbReference type="Proteomes" id="UP000215902"/>
    </source>
</evidence>
<dbReference type="SUPFAM" id="SSF52540">
    <property type="entry name" value="P-loop containing nucleoside triphosphate hydrolases"/>
    <property type="match status" value="1"/>
</dbReference>
<comment type="caution">
    <text evidence="4">The sequence shown here is derived from an EMBL/GenBank/DDBJ whole genome shotgun (WGS) entry which is preliminary data.</text>
</comment>
<dbReference type="GO" id="GO:0012505">
    <property type="term" value="C:endomembrane system"/>
    <property type="evidence" value="ECO:0007669"/>
    <property type="project" value="UniProtKB-ARBA"/>
</dbReference>
<evidence type="ECO:0000256" key="2">
    <source>
        <dbReference type="SAM" id="MobiDB-lite"/>
    </source>
</evidence>
<organism evidence="4 5">
    <name type="scientific">Macrostomum lignano</name>
    <dbReference type="NCBI Taxonomy" id="282301"/>
    <lineage>
        <taxon>Eukaryota</taxon>
        <taxon>Metazoa</taxon>
        <taxon>Spiralia</taxon>
        <taxon>Lophotrochozoa</taxon>
        <taxon>Platyhelminthes</taxon>
        <taxon>Rhabditophora</taxon>
        <taxon>Macrostomorpha</taxon>
        <taxon>Macrostomida</taxon>
        <taxon>Macrostomidae</taxon>
        <taxon>Macrostomum</taxon>
    </lineage>
</organism>
<reference evidence="4 5" key="1">
    <citation type="submission" date="2017-06" db="EMBL/GenBank/DDBJ databases">
        <title>A platform for efficient transgenesis in Macrostomum lignano, a flatworm model organism for stem cell research.</title>
        <authorList>
            <person name="Berezikov E."/>
        </authorList>
    </citation>
    <scope>NUCLEOTIDE SEQUENCE [LARGE SCALE GENOMIC DNA]</scope>
    <source>
        <strain evidence="4">DV1</strain>
        <tissue evidence="4">Whole organism</tissue>
    </source>
</reference>